<feature type="transmembrane region" description="Helical" evidence="6">
    <location>
        <begin position="268"/>
        <end position="286"/>
    </location>
</feature>
<dbReference type="RefSeq" id="WP_231062177.1">
    <property type="nucleotide sequence ID" value="NZ_JAJNOR010000003.1"/>
</dbReference>
<reference evidence="7 8" key="1">
    <citation type="submission" date="2021-11" db="EMBL/GenBank/DDBJ databases">
        <title>Lacrimispora sp. nov. NSJ-141 isolated from human feces.</title>
        <authorList>
            <person name="Abdugheni R."/>
        </authorList>
    </citation>
    <scope>NUCLEOTIDE SEQUENCE [LARGE SCALE GENOMIC DNA]</scope>
    <source>
        <strain evidence="7 8">NSJ-141</strain>
    </source>
</reference>
<feature type="transmembrane region" description="Helical" evidence="6">
    <location>
        <begin position="380"/>
        <end position="398"/>
    </location>
</feature>
<keyword evidence="8" id="KW-1185">Reference proteome</keyword>
<gene>
    <name evidence="7" type="ORF">LQE92_06480</name>
</gene>
<feature type="transmembrane region" description="Helical" evidence="6">
    <location>
        <begin position="340"/>
        <end position="359"/>
    </location>
</feature>
<evidence type="ECO:0000256" key="1">
    <source>
        <dbReference type="ARBA" id="ARBA00004651"/>
    </source>
</evidence>
<dbReference type="AlphaFoldDB" id="A0AAP2RIE1"/>
<keyword evidence="3 6" id="KW-0812">Transmembrane</keyword>
<feature type="transmembrane region" description="Helical" evidence="6">
    <location>
        <begin position="404"/>
        <end position="424"/>
    </location>
</feature>
<feature type="transmembrane region" description="Helical" evidence="6">
    <location>
        <begin position="21"/>
        <end position="43"/>
    </location>
</feature>
<organism evidence="7 8">
    <name type="scientific">Lientehia hominis</name>
    <dbReference type="NCBI Taxonomy" id="2897778"/>
    <lineage>
        <taxon>Bacteria</taxon>
        <taxon>Bacillati</taxon>
        <taxon>Bacillota</taxon>
        <taxon>Clostridia</taxon>
        <taxon>Lachnospirales</taxon>
        <taxon>Lachnospiraceae</taxon>
        <taxon>Lientehia</taxon>
    </lineage>
</organism>
<dbReference type="Proteomes" id="UP001299265">
    <property type="component" value="Unassembled WGS sequence"/>
</dbReference>
<feature type="transmembrane region" description="Helical" evidence="6">
    <location>
        <begin position="93"/>
        <end position="116"/>
    </location>
</feature>
<dbReference type="InterPro" id="IPR050833">
    <property type="entry name" value="Poly_Biosynth_Transport"/>
</dbReference>
<protein>
    <submittedName>
        <fullName evidence="7">Polysaccharide biosynthesis protein</fullName>
    </submittedName>
</protein>
<comment type="subcellular location">
    <subcellularLocation>
        <location evidence="1">Cell membrane</location>
        <topology evidence="1">Multi-pass membrane protein</topology>
    </subcellularLocation>
</comment>
<feature type="transmembrane region" description="Helical" evidence="6">
    <location>
        <begin position="128"/>
        <end position="146"/>
    </location>
</feature>
<evidence type="ECO:0000256" key="4">
    <source>
        <dbReference type="ARBA" id="ARBA00022989"/>
    </source>
</evidence>
<feature type="transmembrane region" description="Helical" evidence="6">
    <location>
        <begin position="469"/>
        <end position="489"/>
    </location>
</feature>
<feature type="transmembrane region" description="Helical" evidence="6">
    <location>
        <begin position="436"/>
        <end position="457"/>
    </location>
</feature>
<evidence type="ECO:0000256" key="6">
    <source>
        <dbReference type="SAM" id="Phobius"/>
    </source>
</evidence>
<comment type="caution">
    <text evidence="7">The sequence shown here is derived from an EMBL/GenBank/DDBJ whole genome shotgun (WGS) entry which is preliminary data.</text>
</comment>
<dbReference type="PANTHER" id="PTHR30250">
    <property type="entry name" value="PST FAMILY PREDICTED COLANIC ACID TRANSPORTER"/>
    <property type="match status" value="1"/>
</dbReference>
<sequence>MMKSRIVNSSRNALWGVFNKFTTILFPFVTRTIIIYVLGAEYIGLDSLFVSIFQMLNLMEVGFGSAMVFNMYKPIAERDEDTICALLKFYKKVYMVIGYVVLFIGIVAMFLLPYLINGTVPSGININLLYVLYLLNTVFGYFFYAYRASILTAHQQDYIGGRISSVLHLVIYTLQIISLLIFKNYYIYILFLPIFSVLFNLLRNRKVSKLYPQYVARGKIKEDLIKGTKKNIIGLVGFRLEGYALNSVDNIILSSFLGLTSLAYFANYYYIISALTGILTVCYNAMTASIGNSLCTESAEKNIRDFHFLTFLNTWLVGWCSVCLICLYQHFIVIWVGNEYLLSLTSVILFVLYFMVNHLRRIVTTYRDAAGLWWSDKIRPYLVVILNIVLDIIFVQVWGINGILTSTVFLSAFISIPWELHILFKNIFIKEQKIDYYILLFKYLLEIALGGVVSYLICVSVGTDSIRTFIIKIIVCCLVPNLVFVLLNLRNKNMIRAYETIRQMIRRDNQNERD</sequence>
<evidence type="ECO:0000256" key="3">
    <source>
        <dbReference type="ARBA" id="ARBA00022692"/>
    </source>
</evidence>
<feature type="transmembrane region" description="Helical" evidence="6">
    <location>
        <begin position="306"/>
        <end position="334"/>
    </location>
</feature>
<proteinExistence type="predicted"/>
<accession>A0AAP2RIE1</accession>
<feature type="transmembrane region" description="Helical" evidence="6">
    <location>
        <begin position="158"/>
        <end position="179"/>
    </location>
</feature>
<keyword evidence="4 6" id="KW-1133">Transmembrane helix</keyword>
<feature type="transmembrane region" description="Helical" evidence="6">
    <location>
        <begin position="49"/>
        <end position="72"/>
    </location>
</feature>
<dbReference type="PANTHER" id="PTHR30250:SF26">
    <property type="entry name" value="PSMA PROTEIN"/>
    <property type="match status" value="1"/>
</dbReference>
<keyword evidence="2" id="KW-1003">Cell membrane</keyword>
<dbReference type="GO" id="GO:0005886">
    <property type="term" value="C:plasma membrane"/>
    <property type="evidence" value="ECO:0007669"/>
    <property type="project" value="UniProtKB-SubCell"/>
</dbReference>
<evidence type="ECO:0000313" key="7">
    <source>
        <dbReference type="EMBL" id="MCD2492276.1"/>
    </source>
</evidence>
<evidence type="ECO:0000313" key="8">
    <source>
        <dbReference type="Proteomes" id="UP001299265"/>
    </source>
</evidence>
<feature type="transmembrane region" description="Helical" evidence="6">
    <location>
        <begin position="185"/>
        <end position="202"/>
    </location>
</feature>
<evidence type="ECO:0000256" key="2">
    <source>
        <dbReference type="ARBA" id="ARBA00022475"/>
    </source>
</evidence>
<name>A0AAP2RIE1_9FIRM</name>
<dbReference type="EMBL" id="JAJNOR010000003">
    <property type="protein sequence ID" value="MCD2492276.1"/>
    <property type="molecule type" value="Genomic_DNA"/>
</dbReference>
<evidence type="ECO:0000256" key="5">
    <source>
        <dbReference type="ARBA" id="ARBA00023136"/>
    </source>
</evidence>
<keyword evidence="5 6" id="KW-0472">Membrane</keyword>